<comment type="caution">
    <text evidence="1">The sequence shown here is derived from an EMBL/GenBank/DDBJ whole genome shotgun (WGS) entry which is preliminary data.</text>
</comment>
<evidence type="ECO:0000313" key="1">
    <source>
        <dbReference type="EMBL" id="NBN78670.1"/>
    </source>
</evidence>
<organism evidence="1 2">
    <name type="scientific">Pannonibacter tanglangensis</name>
    <dbReference type="NCBI Taxonomy" id="2750084"/>
    <lineage>
        <taxon>Bacteria</taxon>
        <taxon>Pseudomonadati</taxon>
        <taxon>Pseudomonadota</taxon>
        <taxon>Alphaproteobacteria</taxon>
        <taxon>Hyphomicrobiales</taxon>
        <taxon>Stappiaceae</taxon>
        <taxon>Pannonibacter</taxon>
    </lineage>
</organism>
<proteinExistence type="predicted"/>
<gene>
    <name evidence="1" type="ORF">GWI72_10370</name>
</gene>
<dbReference type="AlphaFoldDB" id="A0A7X5F4L4"/>
<evidence type="ECO:0000313" key="2">
    <source>
        <dbReference type="Proteomes" id="UP000586722"/>
    </source>
</evidence>
<dbReference type="EMBL" id="JAABLQ010000001">
    <property type="protein sequence ID" value="NBN78670.1"/>
    <property type="molecule type" value="Genomic_DNA"/>
</dbReference>
<keyword evidence="2" id="KW-1185">Reference proteome</keyword>
<protein>
    <submittedName>
        <fullName evidence="1">Uncharacterized protein</fullName>
    </submittedName>
</protein>
<accession>A0A7X5F4L4</accession>
<sequence length="448" mass="45960">MGAIRIGVGPLALTRQAPFIPGATLDLRFVADAYLVGGQRATLAGVLARAGTTWSRAGVGLKRDPVSGAWVQFASNQPRRQSDGLLMEEARTNLVRSPSLVGGVPQTYTAAAAGGFPAGMALLNVPPGVSVTTAYGTEAGLPYVDLTIAGTAGSSVPIRLAFENLTTSMAAVAGEQIAVSAFARLIAGAAPPAVTALRLQEHDGAGALLVEQVGADIRPALDSTVRRLVHVFTAGTNCQFIRPAFVISGFSGRAINCTLRLYAPKVARGAYVTTPILGAAGPVTRPQDVLRFSQAALGMPGSEGALFWRGTVIDSTPTATVSSRILELGGGADAVRFIRNFATGVLAVQVTAGSVTQITTSHSVADARNQDVTMGVTWGGGVIRLRIGSDAAVSVSGRAMPAITGQQLAVGASAGGSVPVNMLMRRLVGFGRVLSEQEFNSVFARIAA</sequence>
<name>A0A7X5F4L4_9HYPH</name>
<reference evidence="2" key="1">
    <citation type="submission" date="2020-01" db="EMBL/GenBank/DDBJ databases">
        <authorList>
            <person name="Fang Y."/>
            <person name="Sun R."/>
            <person name="Nie L."/>
            <person name="He J."/>
            <person name="Hao L."/>
            <person name="Wang L."/>
            <person name="Su S."/>
            <person name="Lv E."/>
            <person name="Zhang Z."/>
            <person name="Xie R."/>
            <person name="Liu H."/>
        </authorList>
    </citation>
    <scope>NUCLEOTIDE SEQUENCE [LARGE SCALE GENOMIC DNA]</scope>
    <source>
        <strain evidence="2">XCT-53</strain>
    </source>
</reference>
<dbReference type="Proteomes" id="UP000586722">
    <property type="component" value="Unassembled WGS sequence"/>
</dbReference>
<dbReference type="RefSeq" id="WP_161708583.1">
    <property type="nucleotide sequence ID" value="NZ_JAABLQ010000001.1"/>
</dbReference>